<organism evidence="2 3">
    <name type="scientific">Antrodiella citrinella</name>
    <dbReference type="NCBI Taxonomy" id="2447956"/>
    <lineage>
        <taxon>Eukaryota</taxon>
        <taxon>Fungi</taxon>
        <taxon>Dikarya</taxon>
        <taxon>Basidiomycota</taxon>
        <taxon>Agaricomycotina</taxon>
        <taxon>Agaricomycetes</taxon>
        <taxon>Polyporales</taxon>
        <taxon>Steccherinaceae</taxon>
        <taxon>Antrodiella</taxon>
    </lineage>
</organism>
<dbReference type="InterPro" id="IPR036514">
    <property type="entry name" value="SGNH_hydro_sf"/>
</dbReference>
<gene>
    <name evidence="2" type="ORF">EUX98_g1217</name>
</gene>
<keyword evidence="3" id="KW-1185">Reference proteome</keyword>
<dbReference type="InterPro" id="IPR045136">
    <property type="entry name" value="Iah1-like"/>
</dbReference>
<comment type="caution">
    <text evidence="2">The sequence shown here is derived from an EMBL/GenBank/DDBJ whole genome shotgun (WGS) entry which is preliminary data.</text>
</comment>
<reference evidence="2 3" key="1">
    <citation type="submission" date="2019-02" db="EMBL/GenBank/DDBJ databases">
        <title>Genome sequencing of the rare red list fungi Antrodiella citrinella (Flaviporus citrinellus).</title>
        <authorList>
            <person name="Buettner E."/>
            <person name="Kellner H."/>
        </authorList>
    </citation>
    <scope>NUCLEOTIDE SEQUENCE [LARGE SCALE GENOMIC DNA]</scope>
    <source>
        <strain evidence="2 3">DSM 108506</strain>
    </source>
</reference>
<dbReference type="Proteomes" id="UP000308730">
    <property type="component" value="Unassembled WGS sequence"/>
</dbReference>
<dbReference type="InterPro" id="IPR013830">
    <property type="entry name" value="SGNH_hydro"/>
</dbReference>
<protein>
    <recommendedName>
        <fullName evidence="1">SGNH hydrolase-type esterase domain-containing protein</fullName>
    </recommendedName>
</protein>
<dbReference type="EMBL" id="SGPM01000012">
    <property type="protein sequence ID" value="THH33012.1"/>
    <property type="molecule type" value="Genomic_DNA"/>
</dbReference>
<feature type="domain" description="SGNH hydrolase-type esterase" evidence="1">
    <location>
        <begin position="11"/>
        <end position="210"/>
    </location>
</feature>
<sequence>MAATVHDVFLLFGDSVTEQSSDAGGLGQLLSAAYTRKVDVLNRGFSGYNTRWAIPILEQLLAKKTEQSHVPGVRLLIIWFGANDATIPANFQHVPLAEFADNLSTLVQLVTDPSSPYHSPQTKIVLITPPPVNTLQWGAYKASQEPPEELERSLDLTKTYAEKVKEVGLKEGVQVLDAWTALWKAAGEVEGNLSRLSHDGLHLNADGYKVVYDELMKIIVDKHPELHYNKLQDVFIGFLDIDPVNYRQGLQKRQA</sequence>
<dbReference type="SUPFAM" id="SSF52266">
    <property type="entry name" value="SGNH hydrolase"/>
    <property type="match status" value="1"/>
</dbReference>
<dbReference type="PANTHER" id="PTHR14209">
    <property type="entry name" value="ISOAMYL ACETATE-HYDROLYZING ESTERASE 1"/>
    <property type="match status" value="1"/>
</dbReference>
<dbReference type="CDD" id="cd01838">
    <property type="entry name" value="Isoamyl_acetate_hydrolase_like"/>
    <property type="match status" value="1"/>
</dbReference>
<evidence type="ECO:0000259" key="1">
    <source>
        <dbReference type="Pfam" id="PF13472"/>
    </source>
</evidence>
<dbReference type="Pfam" id="PF13472">
    <property type="entry name" value="Lipase_GDSL_2"/>
    <property type="match status" value="1"/>
</dbReference>
<evidence type="ECO:0000313" key="2">
    <source>
        <dbReference type="EMBL" id="THH33012.1"/>
    </source>
</evidence>
<dbReference type="OrthoDB" id="671439at2759"/>
<evidence type="ECO:0000313" key="3">
    <source>
        <dbReference type="Proteomes" id="UP000308730"/>
    </source>
</evidence>
<dbReference type="AlphaFoldDB" id="A0A4S4N258"/>
<dbReference type="PANTHER" id="PTHR14209:SF19">
    <property type="entry name" value="ISOAMYL ACETATE-HYDROLYZING ESTERASE 1 HOMOLOG"/>
    <property type="match status" value="1"/>
</dbReference>
<dbReference type="Gene3D" id="3.40.50.1110">
    <property type="entry name" value="SGNH hydrolase"/>
    <property type="match status" value="1"/>
</dbReference>
<accession>A0A4S4N258</accession>
<name>A0A4S4N258_9APHY</name>
<proteinExistence type="predicted"/>